<evidence type="ECO:0000313" key="2">
    <source>
        <dbReference type="Proteomes" id="UP000193986"/>
    </source>
</evidence>
<dbReference type="PANTHER" id="PTHR28141">
    <property type="entry name" value="2',3'-CYCLIC-NUCLEOTIDE 3'-PHOSPHODIESTERASE"/>
    <property type="match status" value="1"/>
</dbReference>
<dbReference type="InterPro" id="IPR009097">
    <property type="entry name" value="Cyclic_Pdiesterase"/>
</dbReference>
<dbReference type="AlphaFoldDB" id="A0A1Y2AYY3"/>
<dbReference type="Gene3D" id="3.90.1140.10">
    <property type="entry name" value="Cyclic phosphodiesterase"/>
    <property type="match status" value="1"/>
</dbReference>
<proteinExistence type="predicted"/>
<dbReference type="GO" id="GO:0009187">
    <property type="term" value="P:cyclic nucleotide metabolic process"/>
    <property type="evidence" value="ECO:0007669"/>
    <property type="project" value="TreeGrafter"/>
</dbReference>
<dbReference type="Pfam" id="PF07823">
    <property type="entry name" value="CPDase"/>
    <property type="match status" value="1"/>
</dbReference>
<dbReference type="PANTHER" id="PTHR28141:SF1">
    <property type="entry name" value="2',3'-CYCLIC-NUCLEOTIDE 3'-PHOSPHODIESTERASE"/>
    <property type="match status" value="1"/>
</dbReference>
<dbReference type="GO" id="GO:0004113">
    <property type="term" value="F:2',3'-cyclic-nucleotide 3'-phosphodiesterase activity"/>
    <property type="evidence" value="ECO:0007669"/>
    <property type="project" value="TreeGrafter"/>
</dbReference>
<organism evidence="1 2">
    <name type="scientific">Naematelia encephala</name>
    <dbReference type="NCBI Taxonomy" id="71784"/>
    <lineage>
        <taxon>Eukaryota</taxon>
        <taxon>Fungi</taxon>
        <taxon>Dikarya</taxon>
        <taxon>Basidiomycota</taxon>
        <taxon>Agaricomycotina</taxon>
        <taxon>Tremellomycetes</taxon>
        <taxon>Tremellales</taxon>
        <taxon>Naemateliaceae</taxon>
        <taxon>Naematelia</taxon>
    </lineage>
</organism>
<gene>
    <name evidence="1" type="ORF">BCR39DRAFT_220961</name>
</gene>
<reference evidence="1 2" key="1">
    <citation type="submission" date="2016-07" db="EMBL/GenBank/DDBJ databases">
        <title>Pervasive Adenine N6-methylation of Active Genes in Fungi.</title>
        <authorList>
            <consortium name="DOE Joint Genome Institute"/>
            <person name="Mondo S.J."/>
            <person name="Dannebaum R.O."/>
            <person name="Kuo R.C."/>
            <person name="Labutti K."/>
            <person name="Haridas S."/>
            <person name="Kuo A."/>
            <person name="Salamov A."/>
            <person name="Ahrendt S.R."/>
            <person name="Lipzen A."/>
            <person name="Sullivan W."/>
            <person name="Andreopoulos W.B."/>
            <person name="Clum A."/>
            <person name="Lindquist E."/>
            <person name="Daum C."/>
            <person name="Ramamoorthy G.K."/>
            <person name="Gryganskyi A."/>
            <person name="Culley D."/>
            <person name="Magnuson J.K."/>
            <person name="James T.Y."/>
            <person name="O'Malley M.A."/>
            <person name="Stajich J.E."/>
            <person name="Spatafora J.W."/>
            <person name="Visel A."/>
            <person name="Grigoriev I.V."/>
        </authorList>
    </citation>
    <scope>NUCLEOTIDE SEQUENCE [LARGE SCALE GENOMIC DNA]</scope>
    <source>
        <strain evidence="1 2">68-887.2</strain>
    </source>
</reference>
<dbReference type="InParanoid" id="A0A1Y2AYY3"/>
<evidence type="ECO:0000313" key="1">
    <source>
        <dbReference type="EMBL" id="ORY27793.1"/>
    </source>
</evidence>
<comment type="caution">
    <text evidence="1">The sequence shown here is derived from an EMBL/GenBank/DDBJ whole genome shotgun (WGS) entry which is preliminary data.</text>
</comment>
<accession>A0A1Y2AYY3</accession>
<dbReference type="EMBL" id="MCFC01000036">
    <property type="protein sequence ID" value="ORY27793.1"/>
    <property type="molecule type" value="Genomic_DNA"/>
</dbReference>
<dbReference type="Proteomes" id="UP000193986">
    <property type="component" value="Unassembled WGS sequence"/>
</dbReference>
<dbReference type="STRING" id="71784.A0A1Y2AYY3"/>
<sequence>MSPSAESHALSGQLFHTMSAKGSPYFAGYALWLLPAGQGHETASRVIQILAGQESDTPGTFEPHVTLFGSLPAHSKPATIIPAVHRAIQSWGSGAGYHLSLRRQPAQPGELYYQSVLAPIIPQDSLLGLRKSCEKELRLDMDKPYFPHLSLFYGDLSQSRREELALEAERTGLIPDELSFEEIALVSVEGVVKDWKVVARVHL</sequence>
<keyword evidence="2" id="KW-1185">Reference proteome</keyword>
<protein>
    <submittedName>
        <fullName evidence="1">2',3'-cyclic-nucleotide 3'-phosphodiesterase</fullName>
    </submittedName>
</protein>
<dbReference type="OrthoDB" id="514292at2759"/>
<dbReference type="SUPFAM" id="SSF55144">
    <property type="entry name" value="LigT-like"/>
    <property type="match status" value="1"/>
</dbReference>
<name>A0A1Y2AYY3_9TREE</name>
<dbReference type="InterPro" id="IPR012386">
    <property type="entry name" value="Cyclic-nucl_3Pdiesterase"/>
</dbReference>